<organism evidence="2 3">
    <name type="scientific">Leptospira ryugenii</name>
    <dbReference type="NCBI Taxonomy" id="1917863"/>
    <lineage>
        <taxon>Bacteria</taxon>
        <taxon>Pseudomonadati</taxon>
        <taxon>Spirochaetota</taxon>
        <taxon>Spirochaetia</taxon>
        <taxon>Leptospirales</taxon>
        <taxon>Leptospiraceae</taxon>
        <taxon>Leptospira</taxon>
    </lineage>
</organism>
<comment type="caution">
    <text evidence="2">The sequence shown here is derived from an EMBL/GenBank/DDBJ whole genome shotgun (WGS) entry which is preliminary data.</text>
</comment>
<dbReference type="Proteomes" id="UP000245133">
    <property type="component" value="Unassembled WGS sequence"/>
</dbReference>
<dbReference type="EMBL" id="BFBB01000003">
    <property type="protein sequence ID" value="GBF49665.1"/>
    <property type="molecule type" value="Genomic_DNA"/>
</dbReference>
<evidence type="ECO:0000313" key="3">
    <source>
        <dbReference type="Proteomes" id="UP000245133"/>
    </source>
</evidence>
<sequence length="52" mass="5857">MEWRQWQGYGSPVGGHFGGDTQQAPGYKTKGRVLRNDMIKSKGSCDLKEKKN</sequence>
<protein>
    <submittedName>
        <fullName evidence="2">Na+/solute symporter</fullName>
    </submittedName>
</protein>
<feature type="region of interest" description="Disordered" evidence="1">
    <location>
        <begin position="1"/>
        <end position="52"/>
    </location>
</feature>
<name>A0A2P2DYF2_9LEPT</name>
<keyword evidence="3" id="KW-1185">Reference proteome</keyword>
<dbReference type="AlphaFoldDB" id="A0A2P2DYF2"/>
<evidence type="ECO:0000256" key="1">
    <source>
        <dbReference type="SAM" id="MobiDB-lite"/>
    </source>
</evidence>
<reference evidence="2 3" key="1">
    <citation type="submission" date="2018-02" db="EMBL/GenBank/DDBJ databases">
        <title>Novel Leptospira species isolated from soil and water in Japan.</title>
        <authorList>
            <person name="Nakao R."/>
            <person name="Masuzawa T."/>
        </authorList>
    </citation>
    <scope>NUCLEOTIDE SEQUENCE [LARGE SCALE GENOMIC DNA]</scope>
    <source>
        <strain evidence="2 3">YH101</strain>
    </source>
</reference>
<accession>A0A2P2DYF2</accession>
<proteinExistence type="predicted"/>
<feature type="compositionally biased region" description="Basic and acidic residues" evidence="1">
    <location>
        <begin position="34"/>
        <end position="52"/>
    </location>
</feature>
<evidence type="ECO:0000313" key="2">
    <source>
        <dbReference type="EMBL" id="GBF49665.1"/>
    </source>
</evidence>
<gene>
    <name evidence="2" type="ORF">LPTSP4_11810</name>
</gene>